<name>A0A917HFX0_9SPHI</name>
<comment type="caution">
    <text evidence="1">The sequence shown here is derived from an EMBL/GenBank/DDBJ whole genome shotgun (WGS) entry which is preliminary data.</text>
</comment>
<protein>
    <submittedName>
        <fullName evidence="1">Uncharacterized protein</fullName>
    </submittedName>
</protein>
<dbReference type="RefSeq" id="WP_188504562.1">
    <property type="nucleotide sequence ID" value="NZ_BMER01000001.1"/>
</dbReference>
<gene>
    <name evidence="1" type="ORF">GCM10007415_07310</name>
</gene>
<reference evidence="1" key="2">
    <citation type="submission" date="2020-09" db="EMBL/GenBank/DDBJ databases">
        <authorList>
            <person name="Sun Q."/>
            <person name="Zhou Y."/>
        </authorList>
    </citation>
    <scope>NUCLEOTIDE SEQUENCE</scope>
    <source>
        <strain evidence="1">CGMCC 1.12195</strain>
    </source>
</reference>
<keyword evidence="2" id="KW-1185">Reference proteome</keyword>
<sequence length="497" mass="56333">MQQLRHIIHQQSLEVAFERPGQKPGIQERLAAVHYQRILPGLDQVFGEFEAELPDGLTIPIVSIDCGILHEASWEDELVATVFNRIKEELQRHRGSPKDDKQLASQRNVEFIQFLQTGRYPWDSRREVPADYERRLVLDEMFLDKLTAALQTADDVLKRLFYYCSAEFIIRLAEALSVRHIPPEGWAYVSFLKEAGVESAVWPTAVVSAYCAAYCRPSATNVSFAIALTEMVWPKIDTIQRTDIVQQIAQLLTTAKSQVRPQFLVPDFITALLPLLSRDFPEWAAIIRQQGGVEHDEPPAAPVKQIRPIPDSLARREPNATANRQPDHVIDTYYVTNAGLILAYPFIAPLLQRTDLMNQDGQLTLEARGKATVLLQQLIYEEPLVEEHELPLNKLLVGLQPTSFVDPTLLEYTSQIRQECEEVLDAIITHWSVLRNTTVAGLRETFLQRDGKLTLRADGWLLQVGSQGVDVLLASLPWSIGVIKLPWMDGMLHVEWT</sequence>
<dbReference type="AlphaFoldDB" id="A0A917HFX0"/>
<organism evidence="1 2">
    <name type="scientific">Parapedobacter pyrenivorans</name>
    <dbReference type="NCBI Taxonomy" id="1305674"/>
    <lineage>
        <taxon>Bacteria</taxon>
        <taxon>Pseudomonadati</taxon>
        <taxon>Bacteroidota</taxon>
        <taxon>Sphingobacteriia</taxon>
        <taxon>Sphingobacteriales</taxon>
        <taxon>Sphingobacteriaceae</taxon>
        <taxon>Parapedobacter</taxon>
    </lineage>
</organism>
<proteinExistence type="predicted"/>
<dbReference type="Proteomes" id="UP000660862">
    <property type="component" value="Unassembled WGS sequence"/>
</dbReference>
<dbReference type="InterPro" id="IPR045538">
    <property type="entry name" value="CIS_TMP"/>
</dbReference>
<dbReference type="EMBL" id="BMER01000001">
    <property type="protein sequence ID" value="GGG77875.1"/>
    <property type="molecule type" value="Genomic_DNA"/>
</dbReference>
<reference evidence="1" key="1">
    <citation type="journal article" date="2014" name="Int. J. Syst. Evol. Microbiol.">
        <title>Complete genome sequence of Corynebacterium casei LMG S-19264T (=DSM 44701T), isolated from a smear-ripened cheese.</title>
        <authorList>
            <consortium name="US DOE Joint Genome Institute (JGI-PGF)"/>
            <person name="Walter F."/>
            <person name="Albersmeier A."/>
            <person name="Kalinowski J."/>
            <person name="Ruckert C."/>
        </authorList>
    </citation>
    <scope>NUCLEOTIDE SEQUENCE</scope>
    <source>
        <strain evidence="1">CGMCC 1.12195</strain>
    </source>
</reference>
<dbReference type="Pfam" id="PF19268">
    <property type="entry name" value="CIS_TMP"/>
    <property type="match status" value="1"/>
</dbReference>
<evidence type="ECO:0000313" key="1">
    <source>
        <dbReference type="EMBL" id="GGG77875.1"/>
    </source>
</evidence>
<accession>A0A917HFX0</accession>
<evidence type="ECO:0000313" key="2">
    <source>
        <dbReference type="Proteomes" id="UP000660862"/>
    </source>
</evidence>